<keyword evidence="3" id="KW-0963">Cytoplasm</keyword>
<dbReference type="RefSeq" id="WP_265999644.1">
    <property type="nucleotide sequence ID" value="NZ_JAPJDN010000028.1"/>
</dbReference>
<keyword evidence="4" id="KW-0143">Chaperone</keyword>
<dbReference type="InterPro" id="IPR025734">
    <property type="entry name" value="EspG"/>
</dbReference>
<evidence type="ECO:0000256" key="1">
    <source>
        <dbReference type="ARBA" id="ARBA00004496"/>
    </source>
</evidence>
<reference evidence="5 6" key="1">
    <citation type="submission" date="2022-11" db="EMBL/GenBank/DDBJ databases">
        <title>Mycobacterium sp. nov.</title>
        <authorList>
            <person name="Papic B."/>
            <person name="Spicic S."/>
            <person name="Duvnjak S."/>
        </authorList>
    </citation>
    <scope>NUCLEOTIDE SEQUENCE [LARGE SCALE GENOMIC DNA]</scope>
    <source>
        <strain evidence="5 6">CVI_P4</strain>
    </source>
</reference>
<dbReference type="Proteomes" id="UP001300745">
    <property type="component" value="Unassembled WGS sequence"/>
</dbReference>
<evidence type="ECO:0000313" key="5">
    <source>
        <dbReference type="EMBL" id="MCX2939840.1"/>
    </source>
</evidence>
<comment type="subcellular location">
    <subcellularLocation>
        <location evidence="1">Cytoplasm</location>
    </subcellularLocation>
</comment>
<sequence>MPAADAVELSVEAAWFIAEEGEVGTFPWVLAITPPCCDVSERAAFASRQVAELTRLGLVAHGRIDPAVRQWIRVVCWPERWLELRYVDGAGSSADRLRGIVAYRQGQIVVALRNAQLVTFTALNIASGQAMSPIVTAALPGRAAARFEEFTLPLRVGARADEQLREGAELSDVMRHLGIPESARAVVRATFDQPTTYVEVLAGQLDGATPMTTEIGIAVLDSAAGRLVVSPVRAFDGEWVSVFAPGTDLAIALAIERLTDVLPAGPWFSPLQPVRDFIAQDS</sequence>
<accession>A0ABT3SJZ5</accession>
<protein>
    <submittedName>
        <fullName evidence="5">ESX secretion-associated protein EspG</fullName>
    </submittedName>
</protein>
<name>A0ABT3SJZ5_9MYCO</name>
<dbReference type="EMBL" id="JAPJDO010000028">
    <property type="protein sequence ID" value="MCX2939840.1"/>
    <property type="molecule type" value="Genomic_DNA"/>
</dbReference>
<evidence type="ECO:0000313" key="6">
    <source>
        <dbReference type="Proteomes" id="UP001300745"/>
    </source>
</evidence>
<comment type="similarity">
    <text evidence="2">Belongs to the EspG family.</text>
</comment>
<keyword evidence="6" id="KW-1185">Reference proteome</keyword>
<organism evidence="5 6">
    <name type="scientific">Mycobacterium pinniadriaticum</name>
    <dbReference type="NCBI Taxonomy" id="2994102"/>
    <lineage>
        <taxon>Bacteria</taxon>
        <taxon>Bacillati</taxon>
        <taxon>Actinomycetota</taxon>
        <taxon>Actinomycetes</taxon>
        <taxon>Mycobacteriales</taxon>
        <taxon>Mycobacteriaceae</taxon>
        <taxon>Mycobacterium</taxon>
    </lineage>
</organism>
<evidence type="ECO:0000256" key="3">
    <source>
        <dbReference type="ARBA" id="ARBA00022490"/>
    </source>
</evidence>
<gene>
    <name evidence="5" type="ORF">ORI27_24390</name>
</gene>
<proteinExistence type="inferred from homology"/>
<comment type="caution">
    <text evidence="5">The sequence shown here is derived from an EMBL/GenBank/DDBJ whole genome shotgun (WGS) entry which is preliminary data.</text>
</comment>
<dbReference type="Pfam" id="PF14011">
    <property type="entry name" value="ESX-1_EspG"/>
    <property type="match status" value="1"/>
</dbReference>
<evidence type="ECO:0000256" key="4">
    <source>
        <dbReference type="ARBA" id="ARBA00023186"/>
    </source>
</evidence>
<evidence type="ECO:0000256" key="2">
    <source>
        <dbReference type="ARBA" id="ARBA00006411"/>
    </source>
</evidence>